<reference evidence="2" key="1">
    <citation type="submission" date="2023-03" db="EMBL/GenBank/DDBJ databases">
        <title>Mating type loci evolution in Malassezia.</title>
        <authorList>
            <person name="Coelho M.A."/>
        </authorList>
    </citation>
    <scope>NUCLEOTIDE SEQUENCE</scope>
    <source>
        <strain evidence="2">CBS 9431</strain>
    </source>
</reference>
<dbReference type="Proteomes" id="UP001217754">
    <property type="component" value="Chromosome 7"/>
</dbReference>
<dbReference type="AlphaFoldDB" id="A0AAF0JBK7"/>
<sequence length="128" mass="14682">MDDPGGVRALLAKLREQDEVPEQPRPEPSATQRPWASNPKRPAFLQQNETYDPWKPVFEEKSEPKAPAKDLRTMRFADALPIVTEKARDPVFIAELKRLEIPSFFETKDTDAIAMQRRIIQVLDGLLE</sequence>
<accession>A0AAF0JBK7</accession>
<organism evidence="2 3">
    <name type="scientific">Malassezia japonica</name>
    <dbReference type="NCBI Taxonomy" id="223818"/>
    <lineage>
        <taxon>Eukaryota</taxon>
        <taxon>Fungi</taxon>
        <taxon>Dikarya</taxon>
        <taxon>Basidiomycota</taxon>
        <taxon>Ustilaginomycotina</taxon>
        <taxon>Malasseziomycetes</taxon>
        <taxon>Malasseziales</taxon>
        <taxon>Malasseziaceae</taxon>
        <taxon>Malassezia</taxon>
    </lineage>
</organism>
<keyword evidence="3" id="KW-1185">Reference proteome</keyword>
<dbReference type="RefSeq" id="XP_060123500.1">
    <property type="nucleotide sequence ID" value="XM_060267517.1"/>
</dbReference>
<protein>
    <submittedName>
        <fullName evidence="2">Uncharacterized protein</fullName>
    </submittedName>
</protein>
<name>A0AAF0JBK7_9BASI</name>
<dbReference type="GeneID" id="85227242"/>
<proteinExistence type="predicted"/>
<feature type="region of interest" description="Disordered" evidence="1">
    <location>
        <begin position="14"/>
        <end position="49"/>
    </location>
</feature>
<feature type="compositionally biased region" description="Basic and acidic residues" evidence="1">
    <location>
        <begin position="14"/>
        <end position="25"/>
    </location>
</feature>
<evidence type="ECO:0000256" key="1">
    <source>
        <dbReference type="SAM" id="MobiDB-lite"/>
    </source>
</evidence>
<dbReference type="EMBL" id="CP119964">
    <property type="protein sequence ID" value="WFD40603.1"/>
    <property type="molecule type" value="Genomic_DNA"/>
</dbReference>
<evidence type="ECO:0000313" key="3">
    <source>
        <dbReference type="Proteomes" id="UP001217754"/>
    </source>
</evidence>
<evidence type="ECO:0000313" key="2">
    <source>
        <dbReference type="EMBL" id="WFD40603.1"/>
    </source>
</evidence>
<gene>
    <name evidence="2" type="ORF">MJAP1_003591</name>
</gene>